<dbReference type="PANTHER" id="PTHR37817:SF1">
    <property type="entry name" value="N-ACETYLTRANSFERASE EIS"/>
    <property type="match status" value="1"/>
</dbReference>
<dbReference type="InterPro" id="IPR025559">
    <property type="entry name" value="Eis_dom"/>
</dbReference>
<protein>
    <submittedName>
        <fullName evidence="2">Enhanced intracellular survival protein Eis</fullName>
        <ecNumber evidence="2">2.3.1.-</ecNumber>
    </submittedName>
</protein>
<dbReference type="RefSeq" id="WP_147664014.1">
    <property type="nucleotide sequence ID" value="NZ_CP042905.2"/>
</dbReference>
<dbReference type="Pfam" id="PF13530">
    <property type="entry name" value="SCP2_2"/>
    <property type="match status" value="1"/>
</dbReference>
<dbReference type="InterPro" id="IPR000182">
    <property type="entry name" value="GNAT_dom"/>
</dbReference>
<dbReference type="PANTHER" id="PTHR37817">
    <property type="entry name" value="N-ACETYLTRANSFERASE EIS"/>
    <property type="match status" value="1"/>
</dbReference>
<dbReference type="InterPro" id="IPR016181">
    <property type="entry name" value="Acyl_CoA_acyltransferase"/>
</dbReference>
<sequence length="405" mass="47563">MSIVIKKSDLDEKDKICDLLQICYDYPTSSLERFKEKFEKFKDEYYSILEDEVHIGNVRAIEFKQNIRGVLKPMVGFANFTSAPEKRRKGHIRQLIREIFQEMYEKGIVCSTLYPFKDEFYAKFNYIKANPIPSLEFNPKMLKKWKNLPDGYRIERIKPEQGKEIYRDFVDNAILSIHGGVIRNQGRWQAAYSNSRGYLIVAYNPKNIPEALMICKNEGFGDRLFGEDNIGTIHISDMYWSSAEARSCLFNYLYLNSDQIIRVQMQINPNHSHYYSWINGFTKVKMNFEMVTMFRILNVERCLQDLPLSRSGEIQIQVQDPDCKWNEKVYSLKEIEGKLKILAVDSTPSTCKIQITIKGLSALIYGTLPIEEIQYFKWITGVNPEELKLLQDWFPRKDPFMIEPF</sequence>
<dbReference type="Pfam" id="PF13527">
    <property type="entry name" value="Acetyltransf_9"/>
    <property type="match status" value="1"/>
</dbReference>
<dbReference type="GO" id="GO:0030649">
    <property type="term" value="P:aminoglycoside antibiotic catabolic process"/>
    <property type="evidence" value="ECO:0007669"/>
    <property type="project" value="TreeGrafter"/>
</dbReference>
<organism evidence="2 3">
    <name type="scientific">Promethearchaeum syntrophicum</name>
    <dbReference type="NCBI Taxonomy" id="2594042"/>
    <lineage>
        <taxon>Archaea</taxon>
        <taxon>Promethearchaeati</taxon>
        <taxon>Promethearchaeota</taxon>
        <taxon>Promethearchaeia</taxon>
        <taxon>Promethearchaeales</taxon>
        <taxon>Promethearchaeaceae</taxon>
        <taxon>Promethearchaeum</taxon>
    </lineage>
</organism>
<dbReference type="AlphaFoldDB" id="A0A5B9DDZ1"/>
<dbReference type="EC" id="2.3.1.-" evidence="2"/>
<dbReference type="GO" id="GO:0034069">
    <property type="term" value="F:aminoglycoside N-acetyltransferase activity"/>
    <property type="evidence" value="ECO:0007669"/>
    <property type="project" value="TreeGrafter"/>
</dbReference>
<evidence type="ECO:0000259" key="1">
    <source>
        <dbReference type="PROSITE" id="PS51186"/>
    </source>
</evidence>
<evidence type="ECO:0000313" key="3">
    <source>
        <dbReference type="Proteomes" id="UP000321408"/>
    </source>
</evidence>
<dbReference type="OrthoDB" id="212302at2157"/>
<name>A0A5B9DDZ1_9ARCH</name>
<dbReference type="KEGG" id="psyt:DSAG12_02929"/>
<dbReference type="InterPro" id="IPR036527">
    <property type="entry name" value="SCP2_sterol-bd_dom_sf"/>
</dbReference>
<dbReference type="Gene3D" id="3.40.630.30">
    <property type="match status" value="2"/>
</dbReference>
<keyword evidence="2" id="KW-0012">Acyltransferase</keyword>
<dbReference type="EMBL" id="CP042905">
    <property type="protein sequence ID" value="QEE17097.1"/>
    <property type="molecule type" value="Genomic_DNA"/>
</dbReference>
<gene>
    <name evidence="2" type="primary">eis</name>
    <name evidence="2" type="ORF">DSAG12_02929</name>
</gene>
<keyword evidence="2" id="KW-0808">Transferase</keyword>
<reference evidence="2 3" key="1">
    <citation type="journal article" date="2020" name="Nature">
        <title>Isolation of an archaeon at the prokaryote-eukaryote interface.</title>
        <authorList>
            <person name="Imachi H."/>
            <person name="Nobu M.K."/>
            <person name="Nakahara N."/>
            <person name="Morono Y."/>
            <person name="Ogawara M."/>
            <person name="Takaki Y."/>
            <person name="Takano Y."/>
            <person name="Uematsu K."/>
            <person name="Ikuta T."/>
            <person name="Ito M."/>
            <person name="Matsui Y."/>
            <person name="Miyazaki M."/>
            <person name="Murata K."/>
            <person name="Saito Y."/>
            <person name="Sakai S."/>
            <person name="Song C."/>
            <person name="Tasumi E."/>
            <person name="Yamanaka Y."/>
            <person name="Yamaguchi T."/>
            <person name="Kamagata Y."/>
            <person name="Tamaki H."/>
            <person name="Takai K."/>
        </authorList>
    </citation>
    <scope>NUCLEOTIDE SEQUENCE [LARGE SCALE GENOMIC DNA]</scope>
    <source>
        <strain evidence="2 3">MK-D1</strain>
    </source>
</reference>
<keyword evidence="3" id="KW-1185">Reference proteome</keyword>
<evidence type="ECO:0000313" key="2">
    <source>
        <dbReference type="EMBL" id="QEE17097.1"/>
    </source>
</evidence>
<proteinExistence type="predicted"/>
<dbReference type="Gene3D" id="3.30.1050.10">
    <property type="entry name" value="SCP2 sterol-binding domain"/>
    <property type="match status" value="1"/>
</dbReference>
<dbReference type="GeneID" id="41330907"/>
<dbReference type="SUPFAM" id="SSF55718">
    <property type="entry name" value="SCP-like"/>
    <property type="match status" value="1"/>
</dbReference>
<dbReference type="PROSITE" id="PS51186">
    <property type="entry name" value="GNAT"/>
    <property type="match status" value="1"/>
</dbReference>
<reference evidence="2 3" key="2">
    <citation type="journal article" date="2024" name="Int. J. Syst. Evol. Microbiol.">
        <title>Promethearchaeum syntrophicum gen. nov., sp. nov., an anaerobic, obligately syntrophic archaeon, the first isolate of the lineage 'Asgard' archaea, and proposal of the new archaeal phylum Promethearchaeota phyl. nov. and kingdom Promethearchaeati regn. nov.</title>
        <authorList>
            <person name="Imachi H."/>
            <person name="Nobu M.K."/>
            <person name="Kato S."/>
            <person name="Takaki Y."/>
            <person name="Miyazaki M."/>
            <person name="Miyata M."/>
            <person name="Ogawara M."/>
            <person name="Saito Y."/>
            <person name="Sakai S."/>
            <person name="Tahara Y.O."/>
            <person name="Takano Y."/>
            <person name="Tasumi E."/>
            <person name="Uematsu K."/>
            <person name="Yoshimura T."/>
            <person name="Itoh T."/>
            <person name="Ohkuma M."/>
            <person name="Takai K."/>
        </authorList>
    </citation>
    <scope>NUCLEOTIDE SEQUENCE [LARGE SCALE GENOMIC DNA]</scope>
    <source>
        <strain evidence="2 3">MK-D1</strain>
    </source>
</reference>
<dbReference type="Proteomes" id="UP000321408">
    <property type="component" value="Chromosome"/>
</dbReference>
<dbReference type="SUPFAM" id="SSF55729">
    <property type="entry name" value="Acyl-CoA N-acyltransferases (Nat)"/>
    <property type="match status" value="1"/>
</dbReference>
<dbReference type="InterPro" id="IPR051554">
    <property type="entry name" value="Acetyltransferase_Eis"/>
</dbReference>
<feature type="domain" description="N-acetyltransferase" evidence="1">
    <location>
        <begin position="3"/>
        <end position="149"/>
    </location>
</feature>
<accession>A0A5B9DDZ1</accession>